<keyword evidence="5" id="KW-0560">Oxidoreductase</keyword>
<evidence type="ECO:0000256" key="5">
    <source>
        <dbReference type="ARBA" id="ARBA00023002"/>
    </source>
</evidence>
<dbReference type="GO" id="GO:0016491">
    <property type="term" value="F:oxidoreductase activity"/>
    <property type="evidence" value="ECO:0007669"/>
    <property type="project" value="UniProtKB-KW"/>
</dbReference>
<dbReference type="CDD" id="cd02136">
    <property type="entry name" value="PnbA_NfnB-like"/>
    <property type="match status" value="1"/>
</dbReference>
<dbReference type="OrthoDB" id="9798230at2"/>
<evidence type="ECO:0000313" key="7">
    <source>
        <dbReference type="EMBL" id="OIJ27364.1"/>
    </source>
</evidence>
<evidence type="ECO:0000313" key="8">
    <source>
        <dbReference type="Proteomes" id="UP000033772"/>
    </source>
</evidence>
<comment type="cofactor">
    <cofactor evidence="1">
        <name>FMN</name>
        <dbReference type="ChEBI" id="CHEBI:58210"/>
    </cofactor>
</comment>
<dbReference type="RefSeq" id="WP_045549166.1">
    <property type="nucleotide sequence ID" value="NZ_JZDQ02000009.1"/>
</dbReference>
<protein>
    <submittedName>
        <fullName evidence="7">Nitroreductase</fullName>
    </submittedName>
</protein>
<dbReference type="STRING" id="1844.UG56_008265"/>
<dbReference type="Pfam" id="PF00881">
    <property type="entry name" value="Nitroreductase"/>
    <property type="match status" value="1"/>
</dbReference>
<reference evidence="7" key="1">
    <citation type="submission" date="2016-10" db="EMBL/GenBank/DDBJ databases">
        <title>Draft Genome Sequence of Nocardioides luteus Strain BAFB, an Alkane-Degrading Bacterium Isolated from JP-7 Polluted Soil.</title>
        <authorList>
            <person name="Brown L."/>
            <person name="Ruiz O.N."/>
            <person name="Gunasekera T."/>
        </authorList>
    </citation>
    <scope>NUCLEOTIDE SEQUENCE [LARGE SCALE GENOMIC DNA]</scope>
    <source>
        <strain evidence="7">BAFB</strain>
    </source>
</reference>
<gene>
    <name evidence="7" type="ORF">UG56_008265</name>
</gene>
<dbReference type="AlphaFoldDB" id="A0A1J4N793"/>
<dbReference type="Gene3D" id="3.40.109.10">
    <property type="entry name" value="NADH Oxidase"/>
    <property type="match status" value="1"/>
</dbReference>
<evidence type="ECO:0000256" key="2">
    <source>
        <dbReference type="ARBA" id="ARBA00007118"/>
    </source>
</evidence>
<dbReference type="PANTHER" id="PTHR43673:SF2">
    <property type="entry name" value="NITROREDUCTASE"/>
    <property type="match status" value="1"/>
</dbReference>
<accession>A0A1J4N793</accession>
<evidence type="ECO:0000259" key="6">
    <source>
        <dbReference type="Pfam" id="PF00881"/>
    </source>
</evidence>
<comment type="caution">
    <text evidence="7">The sequence shown here is derived from an EMBL/GenBank/DDBJ whole genome shotgun (WGS) entry which is preliminary data.</text>
</comment>
<evidence type="ECO:0000256" key="3">
    <source>
        <dbReference type="ARBA" id="ARBA00022630"/>
    </source>
</evidence>
<evidence type="ECO:0000256" key="1">
    <source>
        <dbReference type="ARBA" id="ARBA00001917"/>
    </source>
</evidence>
<dbReference type="InterPro" id="IPR029479">
    <property type="entry name" value="Nitroreductase"/>
</dbReference>
<keyword evidence="3" id="KW-0285">Flavoprotein</keyword>
<keyword evidence="4" id="KW-0288">FMN</keyword>
<dbReference type="Proteomes" id="UP000033772">
    <property type="component" value="Unassembled WGS sequence"/>
</dbReference>
<keyword evidence="8" id="KW-1185">Reference proteome</keyword>
<name>A0A1J4N793_9ACTN</name>
<proteinExistence type="inferred from homology"/>
<comment type="similarity">
    <text evidence="2">Belongs to the nitroreductase family.</text>
</comment>
<feature type="domain" description="Nitroreductase" evidence="6">
    <location>
        <begin position="13"/>
        <end position="201"/>
    </location>
</feature>
<organism evidence="7 8">
    <name type="scientific">Nocardioides luteus</name>
    <dbReference type="NCBI Taxonomy" id="1844"/>
    <lineage>
        <taxon>Bacteria</taxon>
        <taxon>Bacillati</taxon>
        <taxon>Actinomycetota</taxon>
        <taxon>Actinomycetes</taxon>
        <taxon>Propionibacteriales</taxon>
        <taxon>Nocardioidaceae</taxon>
        <taxon>Nocardioides</taxon>
    </lineage>
</organism>
<dbReference type="EMBL" id="JZDQ02000009">
    <property type="protein sequence ID" value="OIJ27364.1"/>
    <property type="molecule type" value="Genomic_DNA"/>
</dbReference>
<evidence type="ECO:0000256" key="4">
    <source>
        <dbReference type="ARBA" id="ARBA00022643"/>
    </source>
</evidence>
<dbReference type="InterPro" id="IPR000415">
    <property type="entry name" value="Nitroreductase-like"/>
</dbReference>
<dbReference type="PANTHER" id="PTHR43673">
    <property type="entry name" value="NAD(P)H NITROREDUCTASE YDGI-RELATED"/>
    <property type="match status" value="1"/>
</dbReference>
<dbReference type="SUPFAM" id="SSF55469">
    <property type="entry name" value="FMN-dependent nitroreductase-like"/>
    <property type="match status" value="1"/>
</dbReference>
<sequence length="230" mass="24886">MSTTAVETFTDVIRSRRSARAFLPDPVPADDIRGVLEDAQRAPSHSNTQPWEVHVFSGDARDRLSAAMLKAFEAGQMSPDFTTTYGADDSVHVRRSQQAGAVLYGAMGIAREDTDGRTKAIAENLRFYGAPHVALLFVPELGDVVRAANDVGMYAQNFLLSLTARGYHGVPQGMHGLFADTVRAHLGLPADLKLLYGISFGTADPEASVNRLDIGRAPLDEHIVLHDTSL</sequence>